<dbReference type="Pfam" id="PF03880">
    <property type="entry name" value="DbpA"/>
    <property type="match status" value="1"/>
</dbReference>
<name>A0A432X247_9GAMM</name>
<dbReference type="OrthoDB" id="7069322at2"/>
<organism evidence="2 3">
    <name type="scientific">Aliidiomarina taiwanensis</name>
    <dbReference type="NCBI Taxonomy" id="946228"/>
    <lineage>
        <taxon>Bacteria</taxon>
        <taxon>Pseudomonadati</taxon>
        <taxon>Pseudomonadota</taxon>
        <taxon>Gammaproteobacteria</taxon>
        <taxon>Alteromonadales</taxon>
        <taxon>Idiomarinaceae</taxon>
        <taxon>Aliidiomarina</taxon>
    </lineage>
</organism>
<keyword evidence="3" id="KW-1185">Reference proteome</keyword>
<dbReference type="EMBL" id="PIPQ01000003">
    <property type="protein sequence ID" value="RUO40564.1"/>
    <property type="molecule type" value="Genomic_DNA"/>
</dbReference>
<accession>A0A432X247</accession>
<gene>
    <name evidence="2" type="ORF">CWE15_07415</name>
</gene>
<evidence type="ECO:0000313" key="3">
    <source>
        <dbReference type="Proteomes" id="UP000286976"/>
    </source>
</evidence>
<dbReference type="InterPro" id="IPR012677">
    <property type="entry name" value="Nucleotide-bd_a/b_plait_sf"/>
</dbReference>
<dbReference type="Gene3D" id="3.30.70.330">
    <property type="match status" value="1"/>
</dbReference>
<feature type="domain" description="DEAD box helicase DbpA/CsdA RNA-binding" evidence="1">
    <location>
        <begin position="33"/>
        <end position="69"/>
    </location>
</feature>
<evidence type="ECO:0000259" key="1">
    <source>
        <dbReference type="Pfam" id="PF03880"/>
    </source>
</evidence>
<protein>
    <recommendedName>
        <fullName evidence="1">DEAD box helicase DbpA/CsdA RNA-binding domain-containing protein</fullName>
    </recommendedName>
</protein>
<dbReference type="InterPro" id="IPR005580">
    <property type="entry name" value="DbpA/CsdA_RNA-bd_dom"/>
</dbReference>
<reference evidence="2 3" key="1">
    <citation type="journal article" date="2011" name="Front. Microbiol.">
        <title>Genomic signatures of strain selection and enhancement in Bacillus atrophaeus var. globigii, a historical biowarfare simulant.</title>
        <authorList>
            <person name="Gibbons H.S."/>
            <person name="Broomall S.M."/>
            <person name="McNew L.A."/>
            <person name="Daligault H."/>
            <person name="Chapman C."/>
            <person name="Bruce D."/>
            <person name="Karavis M."/>
            <person name="Krepps M."/>
            <person name="McGregor P.A."/>
            <person name="Hong C."/>
            <person name="Park K.H."/>
            <person name="Akmal A."/>
            <person name="Feldman A."/>
            <person name="Lin J.S."/>
            <person name="Chang W.E."/>
            <person name="Higgs B.W."/>
            <person name="Demirev P."/>
            <person name="Lindquist J."/>
            <person name="Liem A."/>
            <person name="Fochler E."/>
            <person name="Read T.D."/>
            <person name="Tapia R."/>
            <person name="Johnson S."/>
            <person name="Bishop-Lilly K.A."/>
            <person name="Detter C."/>
            <person name="Han C."/>
            <person name="Sozhamannan S."/>
            <person name="Rosenzweig C.N."/>
            <person name="Skowronski E.W."/>
        </authorList>
    </citation>
    <scope>NUCLEOTIDE SEQUENCE [LARGE SCALE GENOMIC DNA]</scope>
    <source>
        <strain evidence="2 3">AIT1</strain>
    </source>
</reference>
<sequence>MRVLEDTLAEPLLLQSLPMAAPADNSLRSHWATLQLTGGKKDKLRPGDIVGALTRDNQISQEQLGKIKSKATGALLPSIKLWQSARSRSLIKTESKANASALVFSKTLIKKAASVKRPFAIYEEASL</sequence>
<proteinExistence type="predicted"/>
<dbReference type="Proteomes" id="UP000286976">
    <property type="component" value="Unassembled WGS sequence"/>
</dbReference>
<dbReference type="AlphaFoldDB" id="A0A432X247"/>
<comment type="caution">
    <text evidence="2">The sequence shown here is derived from an EMBL/GenBank/DDBJ whole genome shotgun (WGS) entry which is preliminary data.</text>
</comment>
<evidence type="ECO:0000313" key="2">
    <source>
        <dbReference type="EMBL" id="RUO40564.1"/>
    </source>
</evidence>